<gene>
    <name evidence="1" type="ORF">FCALED_LOCUS2308</name>
</gene>
<comment type="caution">
    <text evidence="1">The sequence shown here is derived from an EMBL/GenBank/DDBJ whole genome shotgun (WGS) entry which is preliminary data.</text>
</comment>
<sequence length="128" mass="15524">MVLVIQLQRLLVIVVRELRTRRPTTSASSRSRHPSTEASLGSTSNIEYNINLYFKEFLLAFEKRNEQMLMEFEKRNEQMLMEFEKRMKENEILVYENIEHRRHVYKYDSRPKSTDKLILALQEEWIKN</sequence>
<organism evidence="1 2">
    <name type="scientific">Funneliformis caledonium</name>
    <dbReference type="NCBI Taxonomy" id="1117310"/>
    <lineage>
        <taxon>Eukaryota</taxon>
        <taxon>Fungi</taxon>
        <taxon>Fungi incertae sedis</taxon>
        <taxon>Mucoromycota</taxon>
        <taxon>Glomeromycotina</taxon>
        <taxon>Glomeromycetes</taxon>
        <taxon>Glomerales</taxon>
        <taxon>Glomeraceae</taxon>
        <taxon>Funneliformis</taxon>
    </lineage>
</organism>
<accession>A0A9N8Z6N9</accession>
<protein>
    <submittedName>
        <fullName evidence="1">5714_t:CDS:1</fullName>
    </submittedName>
</protein>
<evidence type="ECO:0000313" key="1">
    <source>
        <dbReference type="EMBL" id="CAG8472793.1"/>
    </source>
</evidence>
<reference evidence="1" key="1">
    <citation type="submission" date="2021-06" db="EMBL/GenBank/DDBJ databases">
        <authorList>
            <person name="Kallberg Y."/>
            <person name="Tangrot J."/>
            <person name="Rosling A."/>
        </authorList>
    </citation>
    <scope>NUCLEOTIDE SEQUENCE</scope>
    <source>
        <strain evidence="1">UK204</strain>
    </source>
</reference>
<proteinExistence type="predicted"/>
<dbReference type="AlphaFoldDB" id="A0A9N8Z6N9"/>
<keyword evidence="2" id="KW-1185">Reference proteome</keyword>
<dbReference type="Proteomes" id="UP000789570">
    <property type="component" value="Unassembled WGS sequence"/>
</dbReference>
<evidence type="ECO:0000313" key="2">
    <source>
        <dbReference type="Proteomes" id="UP000789570"/>
    </source>
</evidence>
<name>A0A9N8Z6N9_9GLOM</name>
<dbReference type="EMBL" id="CAJVPQ010000341">
    <property type="protein sequence ID" value="CAG8472793.1"/>
    <property type="molecule type" value="Genomic_DNA"/>
</dbReference>